<proteinExistence type="predicted"/>
<accession>A0A8T2NLX3</accession>
<keyword evidence="2" id="KW-1185">Reference proteome</keyword>
<evidence type="ECO:0000313" key="1">
    <source>
        <dbReference type="EMBL" id="KAG9340220.1"/>
    </source>
</evidence>
<dbReference type="Proteomes" id="UP000824540">
    <property type="component" value="Unassembled WGS sequence"/>
</dbReference>
<sequence>MREEEEATADRHLLKASSEMQLRRILHQHTLNVILHLRLLDFLQHWDFGDVSIRAYGLHRGLKPDLPSPVRRGLKGEFAVTNPSPPFAGEAAAERLIGLSVEGTGAPRHD</sequence>
<evidence type="ECO:0000313" key="2">
    <source>
        <dbReference type="Proteomes" id="UP000824540"/>
    </source>
</evidence>
<reference evidence="1" key="1">
    <citation type="thesis" date="2021" institute="BYU ScholarsArchive" country="Provo, UT, USA">
        <title>Applications of and Algorithms for Genome Assembly and Genomic Analyses with an Emphasis on Marine Teleosts.</title>
        <authorList>
            <person name="Pickett B.D."/>
        </authorList>
    </citation>
    <scope>NUCLEOTIDE SEQUENCE</scope>
    <source>
        <strain evidence="1">HI-2016</strain>
    </source>
</reference>
<dbReference type="AlphaFoldDB" id="A0A8T2NLX3"/>
<name>A0A8T2NLX3_9TELE</name>
<protein>
    <submittedName>
        <fullName evidence="1">Uncharacterized protein</fullName>
    </submittedName>
</protein>
<organism evidence="1 2">
    <name type="scientific">Albula glossodonta</name>
    <name type="common">roundjaw bonefish</name>
    <dbReference type="NCBI Taxonomy" id="121402"/>
    <lineage>
        <taxon>Eukaryota</taxon>
        <taxon>Metazoa</taxon>
        <taxon>Chordata</taxon>
        <taxon>Craniata</taxon>
        <taxon>Vertebrata</taxon>
        <taxon>Euteleostomi</taxon>
        <taxon>Actinopterygii</taxon>
        <taxon>Neopterygii</taxon>
        <taxon>Teleostei</taxon>
        <taxon>Albuliformes</taxon>
        <taxon>Albulidae</taxon>
        <taxon>Albula</taxon>
    </lineage>
</organism>
<comment type="caution">
    <text evidence="1">The sequence shown here is derived from an EMBL/GenBank/DDBJ whole genome shotgun (WGS) entry which is preliminary data.</text>
</comment>
<gene>
    <name evidence="1" type="ORF">JZ751_021660</name>
</gene>
<dbReference type="EMBL" id="JAFBMS010000044">
    <property type="protein sequence ID" value="KAG9340220.1"/>
    <property type="molecule type" value="Genomic_DNA"/>
</dbReference>